<comment type="caution">
    <text evidence="1">The sequence shown here is derived from an EMBL/GenBank/DDBJ whole genome shotgun (WGS) entry which is preliminary data.</text>
</comment>
<evidence type="ECO:0000313" key="2">
    <source>
        <dbReference type="Proteomes" id="UP000269221"/>
    </source>
</evidence>
<accession>A0A3M0JGM7</accession>
<gene>
    <name evidence="1" type="ORF">DUI87_22814</name>
</gene>
<reference evidence="1 2" key="1">
    <citation type="submission" date="2018-07" db="EMBL/GenBank/DDBJ databases">
        <title>A high quality draft genome assembly of the barn swallow (H. rustica rustica).</title>
        <authorList>
            <person name="Formenti G."/>
            <person name="Chiara M."/>
            <person name="Poveda L."/>
            <person name="Francoijs K.-J."/>
            <person name="Bonisoli-Alquati A."/>
            <person name="Canova L."/>
            <person name="Gianfranceschi L."/>
            <person name="Horner D.S."/>
            <person name="Saino N."/>
        </authorList>
    </citation>
    <scope>NUCLEOTIDE SEQUENCE [LARGE SCALE GENOMIC DNA]</scope>
    <source>
        <strain evidence="1">Chelidonia</strain>
        <tissue evidence="1">Blood</tissue>
    </source>
</reference>
<dbReference type="Proteomes" id="UP000269221">
    <property type="component" value="Unassembled WGS sequence"/>
</dbReference>
<protein>
    <submittedName>
        <fullName evidence="1">Uncharacterized protein</fullName>
    </submittedName>
</protein>
<dbReference type="AlphaFoldDB" id="A0A3M0JGM7"/>
<keyword evidence="2" id="KW-1185">Reference proteome</keyword>
<evidence type="ECO:0000313" key="1">
    <source>
        <dbReference type="EMBL" id="RMC00212.1"/>
    </source>
</evidence>
<name>A0A3M0JGM7_HIRRU</name>
<proteinExistence type="predicted"/>
<organism evidence="1 2">
    <name type="scientific">Hirundo rustica rustica</name>
    <dbReference type="NCBI Taxonomy" id="333673"/>
    <lineage>
        <taxon>Eukaryota</taxon>
        <taxon>Metazoa</taxon>
        <taxon>Chordata</taxon>
        <taxon>Craniata</taxon>
        <taxon>Vertebrata</taxon>
        <taxon>Euteleostomi</taxon>
        <taxon>Archelosauria</taxon>
        <taxon>Archosauria</taxon>
        <taxon>Dinosauria</taxon>
        <taxon>Saurischia</taxon>
        <taxon>Theropoda</taxon>
        <taxon>Coelurosauria</taxon>
        <taxon>Aves</taxon>
        <taxon>Neognathae</taxon>
        <taxon>Neoaves</taxon>
        <taxon>Telluraves</taxon>
        <taxon>Australaves</taxon>
        <taxon>Passeriformes</taxon>
        <taxon>Sylvioidea</taxon>
        <taxon>Hirundinidae</taxon>
        <taxon>Hirundo</taxon>
    </lineage>
</organism>
<dbReference type="EMBL" id="QRBI01000144">
    <property type="protein sequence ID" value="RMC00212.1"/>
    <property type="molecule type" value="Genomic_DNA"/>
</dbReference>
<sequence length="169" mass="19124">MPIQEYCAKETILFNAQQVKQQRNVQQILCLARLRFFFSPVLFTSETQTAEVPTGRNAEQEALPKLLPGQTNVLSFFVKQQDGFGLLCPSDNKVVPQRSKKCNTQLPSVVPRPAIWLRGQGEPEWMGEKQSEGRRTVLQEKQDATEVIITLNKLFRDESTSGTLSDPED</sequence>